<organism evidence="1 2">
    <name type="scientific">Adhaeribacter soli</name>
    <dbReference type="NCBI Taxonomy" id="2607655"/>
    <lineage>
        <taxon>Bacteria</taxon>
        <taxon>Pseudomonadati</taxon>
        <taxon>Bacteroidota</taxon>
        <taxon>Cytophagia</taxon>
        <taxon>Cytophagales</taxon>
        <taxon>Hymenobacteraceae</taxon>
        <taxon>Adhaeribacter</taxon>
    </lineage>
</organism>
<keyword evidence="2" id="KW-1185">Reference proteome</keyword>
<reference evidence="1 2" key="1">
    <citation type="submission" date="2019-09" db="EMBL/GenBank/DDBJ databases">
        <title>Genome sequence of Adhaeribacter sp. M2.</title>
        <authorList>
            <person name="Srinivasan S."/>
        </authorList>
    </citation>
    <scope>NUCLEOTIDE SEQUENCE [LARGE SCALE GENOMIC DNA]</scope>
    <source>
        <strain evidence="1 2">M2</strain>
    </source>
</reference>
<dbReference type="EMBL" id="VTWT01000007">
    <property type="protein sequence ID" value="KAA9331927.1"/>
    <property type="molecule type" value="Genomic_DNA"/>
</dbReference>
<name>A0A5N1IPX9_9BACT</name>
<comment type="caution">
    <text evidence="1">The sequence shown here is derived from an EMBL/GenBank/DDBJ whole genome shotgun (WGS) entry which is preliminary data.</text>
</comment>
<evidence type="ECO:0000313" key="2">
    <source>
        <dbReference type="Proteomes" id="UP000326570"/>
    </source>
</evidence>
<protein>
    <submittedName>
        <fullName evidence="1">Uncharacterized protein</fullName>
    </submittedName>
</protein>
<gene>
    <name evidence="1" type="ORF">F0P94_14105</name>
</gene>
<sequence>MKEHIDFEPVEGVAIAIAQETNELNQDIWNVFLINNNPFQLENVIVVSKGYGQVGGEDIKTSVLRHMFELVEPKSAVKIEPIDPEIFHITNEYWVSYYIGTKIYDKKYVFVPESIIPENLVDIAILQAKGILHY</sequence>
<proteinExistence type="predicted"/>
<evidence type="ECO:0000313" key="1">
    <source>
        <dbReference type="EMBL" id="KAA9331927.1"/>
    </source>
</evidence>
<dbReference type="AlphaFoldDB" id="A0A5N1IPX9"/>
<accession>A0A5N1IPX9</accession>
<dbReference type="RefSeq" id="WP_150904536.1">
    <property type="nucleotide sequence ID" value="NZ_VTWT01000007.1"/>
</dbReference>
<dbReference type="Proteomes" id="UP000326570">
    <property type="component" value="Unassembled WGS sequence"/>
</dbReference>